<protein>
    <recommendedName>
        <fullName evidence="3">HNH endonuclease</fullName>
    </recommendedName>
</protein>
<reference evidence="1 2" key="1">
    <citation type="journal article" date="2024" name="Chem. Sci.">
        <title>Discovery of megapolipeptins by genome mining of a Burkholderiales bacteria collection.</title>
        <authorList>
            <person name="Paulo B.S."/>
            <person name="Recchia M.J.J."/>
            <person name="Lee S."/>
            <person name="Fergusson C.H."/>
            <person name="Romanowski S.B."/>
            <person name="Hernandez A."/>
            <person name="Krull N."/>
            <person name="Liu D.Y."/>
            <person name="Cavanagh H."/>
            <person name="Bos A."/>
            <person name="Gray C.A."/>
            <person name="Murphy B.T."/>
            <person name="Linington R.G."/>
            <person name="Eustaquio A.S."/>
        </authorList>
    </citation>
    <scope>NUCLEOTIDE SEQUENCE [LARGE SCALE GENOMIC DNA]</scope>
    <source>
        <strain evidence="1 2">RL16-012-BIC-B</strain>
    </source>
</reference>
<name>A0ABW9A1K9_9BURK</name>
<evidence type="ECO:0000313" key="1">
    <source>
        <dbReference type="EMBL" id="MFL9888284.1"/>
    </source>
</evidence>
<accession>A0ABW9A1K9</accession>
<sequence>MPKKAREMSQVEQAKTCIYCGLSRPFSDEHVFPAGLGADDRRFLLKDMVCGVCNSGVFSKLETKFMRASPVAIARLYFQPTGRGKGKKASIPSINTNSTIVFLEPHGVVEAEMTAGGKLITLLQLLFLEDDKVALTGGDHVGIDVFLDALIAALENQIQVVEKIKDVVPSRFVVETFEWDGARYHSVSRETTPTLPPKRVWREPLASPPAAAATARAPTLYQRTDGQLCLRVPPSTQAGPMLTRARKAPSVFGKQEGVPYSDFANPSVHISMTIDMKDYARVLAKIGVNFVAHAYQEQYARHHAFNRIKTAILEGLSPIWLQTIPKQADAFTGVPRTRHVAMLHFTKSRAGRFHAGMVIRLYGGTTQYVHLSENALQPPDGPAILVIDYENHRIERFFDWGSFGAVYPPNVLPDFKTLDEFSLDG</sequence>
<proteinExistence type="predicted"/>
<evidence type="ECO:0008006" key="3">
    <source>
        <dbReference type="Google" id="ProtNLM"/>
    </source>
</evidence>
<dbReference type="EMBL" id="JAQQFN010000037">
    <property type="protein sequence ID" value="MFL9888284.1"/>
    <property type="molecule type" value="Genomic_DNA"/>
</dbReference>
<dbReference type="RefSeq" id="WP_408334420.1">
    <property type="nucleotide sequence ID" value="NZ_JAQQFH010000043.1"/>
</dbReference>
<dbReference type="Proteomes" id="UP001629249">
    <property type="component" value="Unassembled WGS sequence"/>
</dbReference>
<gene>
    <name evidence="1" type="ORF">PQR66_35040</name>
</gene>
<organism evidence="1 2">
    <name type="scientific">Paraburkholderia agricolaris</name>
    <dbReference type="NCBI Taxonomy" id="2152888"/>
    <lineage>
        <taxon>Bacteria</taxon>
        <taxon>Pseudomonadati</taxon>
        <taxon>Pseudomonadota</taxon>
        <taxon>Betaproteobacteria</taxon>
        <taxon>Burkholderiales</taxon>
        <taxon>Burkholderiaceae</taxon>
        <taxon>Paraburkholderia</taxon>
    </lineage>
</organism>
<evidence type="ECO:0000313" key="2">
    <source>
        <dbReference type="Proteomes" id="UP001629249"/>
    </source>
</evidence>
<comment type="caution">
    <text evidence="1">The sequence shown here is derived from an EMBL/GenBank/DDBJ whole genome shotgun (WGS) entry which is preliminary data.</text>
</comment>
<keyword evidence="2" id="KW-1185">Reference proteome</keyword>